<evidence type="ECO:0000259" key="2">
    <source>
        <dbReference type="PROSITE" id="PS50858"/>
    </source>
</evidence>
<dbReference type="PANTHER" id="PTHR31923:SF3">
    <property type="entry name" value="BSD DOMAIN-CONTAINING PROTEIN"/>
    <property type="match status" value="1"/>
</dbReference>
<gene>
    <name evidence="3" type="ORF">Syun_030471</name>
</gene>
<dbReference type="AlphaFoldDB" id="A0AAP0HKI9"/>
<proteinExistence type="predicted"/>
<dbReference type="PROSITE" id="PS50858">
    <property type="entry name" value="BSD"/>
    <property type="match status" value="1"/>
</dbReference>
<evidence type="ECO:0000256" key="1">
    <source>
        <dbReference type="SAM" id="MobiDB-lite"/>
    </source>
</evidence>
<feature type="region of interest" description="Disordered" evidence="1">
    <location>
        <begin position="17"/>
        <end position="43"/>
    </location>
</feature>
<comment type="caution">
    <text evidence="3">The sequence shown here is derived from an EMBL/GenBank/DDBJ whole genome shotgun (WGS) entry which is preliminary data.</text>
</comment>
<evidence type="ECO:0000313" key="3">
    <source>
        <dbReference type="EMBL" id="KAK9088077.1"/>
    </source>
</evidence>
<dbReference type="InterPro" id="IPR005607">
    <property type="entry name" value="BSD_dom"/>
</dbReference>
<organism evidence="3 4">
    <name type="scientific">Stephania yunnanensis</name>
    <dbReference type="NCBI Taxonomy" id="152371"/>
    <lineage>
        <taxon>Eukaryota</taxon>
        <taxon>Viridiplantae</taxon>
        <taxon>Streptophyta</taxon>
        <taxon>Embryophyta</taxon>
        <taxon>Tracheophyta</taxon>
        <taxon>Spermatophyta</taxon>
        <taxon>Magnoliopsida</taxon>
        <taxon>Ranunculales</taxon>
        <taxon>Menispermaceae</taxon>
        <taxon>Menispermoideae</taxon>
        <taxon>Cissampelideae</taxon>
        <taxon>Stephania</taxon>
    </lineage>
</organism>
<accession>A0AAP0HKI9</accession>
<sequence>MDFSSWARKHLLKKPNAAAAAAATSAATTGRLRRRESKEEEEELGLTDELREVVKSFTIDTFKSFPLQDDKVEKDLSEWQERHAMLLISQVKEISQLRYALCPRHLKDTQFWRIYFLLVKSLVSPYELRAIREEKLKRLERQEEKSPNKVFEVEMSEAKQETIGSSTDLPV</sequence>
<dbReference type="Pfam" id="PF03909">
    <property type="entry name" value="BSD"/>
    <property type="match status" value="1"/>
</dbReference>
<dbReference type="InterPro" id="IPR035925">
    <property type="entry name" value="BSD_dom_sf"/>
</dbReference>
<feature type="compositionally biased region" description="Low complexity" evidence="1">
    <location>
        <begin position="17"/>
        <end position="29"/>
    </location>
</feature>
<dbReference type="SUPFAM" id="SSF140383">
    <property type="entry name" value="BSD domain-like"/>
    <property type="match status" value="1"/>
</dbReference>
<feature type="region of interest" description="Disordered" evidence="1">
    <location>
        <begin position="140"/>
        <end position="171"/>
    </location>
</feature>
<dbReference type="SMART" id="SM00751">
    <property type="entry name" value="BSD"/>
    <property type="match status" value="1"/>
</dbReference>
<keyword evidence="4" id="KW-1185">Reference proteome</keyword>
<dbReference type="Proteomes" id="UP001420932">
    <property type="component" value="Unassembled WGS sequence"/>
</dbReference>
<feature type="domain" description="BSD" evidence="2">
    <location>
        <begin position="71"/>
        <end position="123"/>
    </location>
</feature>
<dbReference type="PANTHER" id="PTHR31923">
    <property type="entry name" value="BSD DOMAIN-CONTAINING PROTEIN"/>
    <property type="match status" value="1"/>
</dbReference>
<evidence type="ECO:0000313" key="4">
    <source>
        <dbReference type="Proteomes" id="UP001420932"/>
    </source>
</evidence>
<feature type="compositionally biased region" description="Polar residues" evidence="1">
    <location>
        <begin position="162"/>
        <end position="171"/>
    </location>
</feature>
<reference evidence="3 4" key="1">
    <citation type="submission" date="2024-01" db="EMBL/GenBank/DDBJ databases">
        <title>Genome assemblies of Stephania.</title>
        <authorList>
            <person name="Yang L."/>
        </authorList>
    </citation>
    <scope>NUCLEOTIDE SEQUENCE [LARGE SCALE GENOMIC DNA]</scope>
    <source>
        <strain evidence="3">YNDBR</strain>
        <tissue evidence="3">Leaf</tissue>
    </source>
</reference>
<name>A0AAP0HKI9_9MAGN</name>
<dbReference type="Gene3D" id="1.10.3970.10">
    <property type="entry name" value="BSD domain"/>
    <property type="match status" value="1"/>
</dbReference>
<dbReference type="EMBL" id="JBBNAF010000013">
    <property type="protein sequence ID" value="KAK9088077.1"/>
    <property type="molecule type" value="Genomic_DNA"/>
</dbReference>
<protein>
    <recommendedName>
        <fullName evidence="2">BSD domain-containing protein</fullName>
    </recommendedName>
</protein>